<evidence type="ECO:0000313" key="3">
    <source>
        <dbReference type="Proteomes" id="UP000033662"/>
    </source>
</evidence>
<name>A0A0F4XLI3_9PSED</name>
<dbReference type="Pfam" id="PF20335">
    <property type="entry name" value="DUF6630"/>
    <property type="match status" value="1"/>
</dbReference>
<dbReference type="PATRIC" id="fig|132476.4.peg.1588"/>
<comment type="caution">
    <text evidence="2">The sequence shown here is derived from an EMBL/GenBank/DDBJ whole genome shotgun (WGS) entry which is preliminary data.</text>
</comment>
<dbReference type="InterPro" id="IPR046582">
    <property type="entry name" value="DUF6630"/>
</dbReference>
<accession>A0A0F4XLI3</accession>
<sequence>MNPIDPLSFQRILTAHGDFEGAAYFDAEESLAHEVFADRIVFQTNYLDYRSYEVDLAEGSVRVRKTRLDNYSRGHKAQVIDDDMDDEDWAELGSLWQRLSHDLDTQGQGPQPDLADTLADLFDCLFDEARAQALIQNMPVPTGQWDWAWAQVESALTEANQLAGFEWKEWSSYGIDAVNALAPLRQLGIEIPAPERKAIDAINRANDWERALLQYFNAQLETHDLKLLAIGTHFDEYQAFACLPMNGLGLVNALEIMGKLGIVYKY</sequence>
<dbReference type="OrthoDB" id="6424958at2"/>
<organism evidence="2 3">
    <name type="scientific">Pseudomonas kilonensis</name>
    <dbReference type="NCBI Taxonomy" id="132476"/>
    <lineage>
        <taxon>Bacteria</taxon>
        <taxon>Pseudomonadati</taxon>
        <taxon>Pseudomonadota</taxon>
        <taxon>Gammaproteobacteria</taxon>
        <taxon>Pseudomonadales</taxon>
        <taxon>Pseudomonadaceae</taxon>
        <taxon>Pseudomonas</taxon>
    </lineage>
</organism>
<protein>
    <recommendedName>
        <fullName evidence="1">DUF6630 domain-containing protein</fullName>
    </recommendedName>
</protein>
<gene>
    <name evidence="2" type="ORF">VP02_17210</name>
</gene>
<dbReference type="AlphaFoldDB" id="A0A0F4XLI3"/>
<dbReference type="Proteomes" id="UP000033662">
    <property type="component" value="Unassembled WGS sequence"/>
</dbReference>
<feature type="domain" description="DUF6630" evidence="1">
    <location>
        <begin position="146"/>
        <end position="243"/>
    </location>
</feature>
<evidence type="ECO:0000313" key="2">
    <source>
        <dbReference type="EMBL" id="KKA06635.1"/>
    </source>
</evidence>
<dbReference type="EMBL" id="JZXC01000016">
    <property type="protein sequence ID" value="KKA06635.1"/>
    <property type="molecule type" value="Genomic_DNA"/>
</dbReference>
<evidence type="ECO:0000259" key="1">
    <source>
        <dbReference type="Pfam" id="PF20335"/>
    </source>
</evidence>
<reference evidence="2 3" key="1">
    <citation type="submission" date="2015-03" db="EMBL/GenBank/DDBJ databases">
        <title>Pseudomonas fluorescens 1855-344 Genome sequencing and assembly.</title>
        <authorList>
            <person name="Eng W.W.H."/>
            <person name="Gan H.M."/>
            <person name="Savka M.A."/>
        </authorList>
    </citation>
    <scope>NUCLEOTIDE SEQUENCE [LARGE SCALE GENOMIC DNA]</scope>
    <source>
        <strain evidence="2 3">1855-344</strain>
    </source>
</reference>
<proteinExistence type="predicted"/>